<keyword evidence="2" id="KW-1185">Reference proteome</keyword>
<organism evidence="1 2">
    <name type="scientific">Entomophthora muscae</name>
    <dbReference type="NCBI Taxonomy" id="34485"/>
    <lineage>
        <taxon>Eukaryota</taxon>
        <taxon>Fungi</taxon>
        <taxon>Fungi incertae sedis</taxon>
        <taxon>Zoopagomycota</taxon>
        <taxon>Entomophthoromycotina</taxon>
        <taxon>Entomophthoromycetes</taxon>
        <taxon>Entomophthorales</taxon>
        <taxon>Entomophthoraceae</taxon>
        <taxon>Entomophthora</taxon>
    </lineage>
</organism>
<evidence type="ECO:0000313" key="2">
    <source>
        <dbReference type="Proteomes" id="UP001165960"/>
    </source>
</evidence>
<comment type="caution">
    <text evidence="1">The sequence shown here is derived from an EMBL/GenBank/DDBJ whole genome shotgun (WGS) entry which is preliminary data.</text>
</comment>
<dbReference type="EMBL" id="QTSX02006502">
    <property type="protein sequence ID" value="KAJ9053636.1"/>
    <property type="molecule type" value="Genomic_DNA"/>
</dbReference>
<keyword evidence="1" id="KW-0675">Receptor</keyword>
<proteinExistence type="predicted"/>
<sequence>MASSNLVYEYDPFISGLVLMGSGGLAFIGLVFNVLLMWVLWRIGELWGSFSFRLITCVALGDIVTSMATLGIGLFRSKLGYDGVIESLWYCRVFGFHLFYGHNLSGILISMIALDRYLVVRHRTRLSPLYSWLVFGIVALLYAATLGINSYQNTFKMDLTHSFCLPAGKPVSKAAEIFSTILFNLPLLVLSFCYITIFFVCRRLNSSNKYINHRLPFRALVCMFAYLLCYLPKLINTIWYMFRNAYPTITFCILAIYGLNSTMAINPILVVFLNNQVRQEIITMYISPGAEIEDP</sequence>
<protein>
    <submittedName>
        <fullName evidence="1">G-protein coupled receptor 35</fullName>
    </submittedName>
</protein>
<accession>A0ACC2RUB9</accession>
<name>A0ACC2RUB9_9FUNG</name>
<dbReference type="Proteomes" id="UP001165960">
    <property type="component" value="Unassembled WGS sequence"/>
</dbReference>
<reference evidence="1" key="1">
    <citation type="submission" date="2022-04" db="EMBL/GenBank/DDBJ databases">
        <title>Genome of the entomopathogenic fungus Entomophthora muscae.</title>
        <authorList>
            <person name="Elya C."/>
            <person name="Lovett B.R."/>
            <person name="Lee E."/>
            <person name="Macias A.M."/>
            <person name="Hajek A.E."/>
            <person name="De Bivort B.L."/>
            <person name="Kasson M.T."/>
            <person name="De Fine Licht H.H."/>
            <person name="Stajich J.E."/>
        </authorList>
    </citation>
    <scope>NUCLEOTIDE SEQUENCE</scope>
    <source>
        <strain evidence="1">Berkeley</strain>
    </source>
</reference>
<gene>
    <name evidence="1" type="primary">GPR35_6</name>
    <name evidence="1" type="ORF">DSO57_1022431</name>
</gene>
<evidence type="ECO:0000313" key="1">
    <source>
        <dbReference type="EMBL" id="KAJ9053636.1"/>
    </source>
</evidence>